<protein>
    <submittedName>
        <fullName evidence="9">CoA-disulfide reductase</fullName>
    </submittedName>
</protein>
<dbReference type="Gene3D" id="3.50.50.60">
    <property type="entry name" value="FAD/NAD(P)-binding domain"/>
    <property type="match status" value="2"/>
</dbReference>
<dbReference type="RefSeq" id="WP_094886745.1">
    <property type="nucleotide sequence ID" value="NZ_NPMS01000008.1"/>
</dbReference>
<evidence type="ECO:0000259" key="7">
    <source>
        <dbReference type="Pfam" id="PF02852"/>
    </source>
</evidence>
<dbReference type="InterPro" id="IPR004099">
    <property type="entry name" value="Pyr_nucl-diS_OxRdtase_dimer"/>
</dbReference>
<keyword evidence="10" id="KW-1185">Reference proteome</keyword>
<evidence type="ECO:0000256" key="1">
    <source>
        <dbReference type="ARBA" id="ARBA00001974"/>
    </source>
</evidence>
<reference evidence="9 10" key="1">
    <citation type="submission" date="2017-08" db="EMBL/GenBank/DDBJ databases">
        <title>Virgibacillus indicus sp. nov. and Virgibacillus profoundi sp. nov, two moderately halophilic bacteria isolated from marine sediment by using the Microfluidic Streak Plate.</title>
        <authorList>
            <person name="Xu B."/>
            <person name="Hu B."/>
            <person name="Wang J."/>
            <person name="Zhu Y."/>
            <person name="Huang L."/>
            <person name="Du W."/>
            <person name="Huang Y."/>
        </authorList>
    </citation>
    <scope>NUCLEOTIDE SEQUENCE [LARGE SCALE GENOMIC DNA]</scope>
    <source>
        <strain evidence="9 10">IO3-P2-C2</strain>
    </source>
</reference>
<evidence type="ECO:0000256" key="5">
    <source>
        <dbReference type="ARBA" id="ARBA00023002"/>
    </source>
</evidence>
<keyword evidence="5" id="KW-0560">Oxidoreductase</keyword>
<evidence type="ECO:0000256" key="2">
    <source>
        <dbReference type="ARBA" id="ARBA00009130"/>
    </source>
</evidence>
<dbReference type="OrthoDB" id="9792592at2"/>
<proteinExistence type="inferred from homology"/>
<keyword evidence="4" id="KW-0274">FAD</keyword>
<dbReference type="PRINTS" id="PR00368">
    <property type="entry name" value="FADPNR"/>
</dbReference>
<dbReference type="PRINTS" id="PR00411">
    <property type="entry name" value="PNDRDTASEI"/>
</dbReference>
<dbReference type="EMBL" id="NPMS01000008">
    <property type="protein sequence ID" value="OZU87717.1"/>
    <property type="molecule type" value="Genomic_DNA"/>
</dbReference>
<evidence type="ECO:0000313" key="9">
    <source>
        <dbReference type="EMBL" id="OZU87717.1"/>
    </source>
</evidence>
<dbReference type="PANTHER" id="PTHR43429:SF1">
    <property type="entry name" value="NAD(P)H SULFUR OXIDOREDUCTASE (COA-DEPENDENT)"/>
    <property type="match status" value="1"/>
</dbReference>
<evidence type="ECO:0000256" key="3">
    <source>
        <dbReference type="ARBA" id="ARBA00022630"/>
    </source>
</evidence>
<keyword evidence="6" id="KW-0676">Redox-active center</keyword>
<evidence type="ECO:0000256" key="4">
    <source>
        <dbReference type="ARBA" id="ARBA00022827"/>
    </source>
</evidence>
<dbReference type="Pfam" id="PF07992">
    <property type="entry name" value="Pyr_redox_2"/>
    <property type="match status" value="1"/>
</dbReference>
<sequence length="448" mass="48809">MAQKIVIIGGVGGGATAAAQIRRNDKQSEVILFDKGSHISFSNCGMPYYIGGAVEERDDLLISADRFREKYKVDVRTNSEVISINRKKKSIQYKMESEIHEETYGKLILSPGAEAVVPNIDGIEETRTFTLHTIPNMDAIHSFIDMEKPKTAAIVGAGFIGMEIVENLHALGIKCTVIDRSEQVLKLVDHDMASIIEDHLSEKNVDIILNDSLASFSDHGKCLHLNSGKTVQADMTILAVGIKPNTKLAIDAELKIGNTGAIHVNEFMQTTDPDIYALGDAVETKDQITQAPRSFALAWPAHRQAYIIASHLNGETISYNGTLGSAILKVFDLTVGATGNNSTRIKQQGFTFKEATLKTYSNARYYPGSDRVWLKVLFDEKSGTIYGGQVVGFAGADKRLAVLATAIKGNLTVADLPELELAYAPPYSSSKDPINILGYKAASQIEKE</sequence>
<dbReference type="AlphaFoldDB" id="A0A265N7B1"/>
<organism evidence="9 10">
    <name type="scientific">Virgibacillus indicus</name>
    <dbReference type="NCBI Taxonomy" id="2024554"/>
    <lineage>
        <taxon>Bacteria</taxon>
        <taxon>Bacillati</taxon>
        <taxon>Bacillota</taxon>
        <taxon>Bacilli</taxon>
        <taxon>Bacillales</taxon>
        <taxon>Bacillaceae</taxon>
        <taxon>Virgibacillus</taxon>
    </lineage>
</organism>
<gene>
    <name evidence="9" type="ORF">CIL03_15235</name>
</gene>
<comment type="cofactor">
    <cofactor evidence="1">
        <name>FAD</name>
        <dbReference type="ChEBI" id="CHEBI:57692"/>
    </cofactor>
</comment>
<comment type="similarity">
    <text evidence="2">Belongs to the class-III pyridine nucleotide-disulfide oxidoreductase family.</text>
</comment>
<dbReference type="NCBIfam" id="NF010037">
    <property type="entry name" value="PRK13512.1"/>
    <property type="match status" value="1"/>
</dbReference>
<dbReference type="SUPFAM" id="SSF55424">
    <property type="entry name" value="FAD/NAD-linked reductases, dimerisation (C-terminal) domain"/>
    <property type="match status" value="1"/>
</dbReference>
<keyword evidence="3" id="KW-0285">Flavoprotein</keyword>
<feature type="domain" description="Pyridine nucleotide-disulphide oxidoreductase dimerisation" evidence="7">
    <location>
        <begin position="328"/>
        <end position="429"/>
    </location>
</feature>
<dbReference type="Pfam" id="PF02852">
    <property type="entry name" value="Pyr_redox_dim"/>
    <property type="match status" value="1"/>
</dbReference>
<dbReference type="PANTHER" id="PTHR43429">
    <property type="entry name" value="PYRIDINE NUCLEOTIDE-DISULFIDE OXIDOREDUCTASE DOMAIN-CONTAINING"/>
    <property type="match status" value="1"/>
</dbReference>
<dbReference type="InterPro" id="IPR036188">
    <property type="entry name" value="FAD/NAD-bd_sf"/>
</dbReference>
<comment type="caution">
    <text evidence="9">The sequence shown here is derived from an EMBL/GenBank/DDBJ whole genome shotgun (WGS) entry which is preliminary data.</text>
</comment>
<evidence type="ECO:0000259" key="8">
    <source>
        <dbReference type="Pfam" id="PF07992"/>
    </source>
</evidence>
<dbReference type="Proteomes" id="UP000216498">
    <property type="component" value="Unassembled WGS sequence"/>
</dbReference>
<accession>A0A265N7B1</accession>
<evidence type="ECO:0000313" key="10">
    <source>
        <dbReference type="Proteomes" id="UP000216498"/>
    </source>
</evidence>
<dbReference type="InterPro" id="IPR050260">
    <property type="entry name" value="FAD-bd_OxRdtase"/>
</dbReference>
<dbReference type="SUPFAM" id="SSF51905">
    <property type="entry name" value="FAD/NAD(P)-binding domain"/>
    <property type="match status" value="1"/>
</dbReference>
<dbReference type="GO" id="GO:0016491">
    <property type="term" value="F:oxidoreductase activity"/>
    <property type="evidence" value="ECO:0007669"/>
    <property type="project" value="UniProtKB-KW"/>
</dbReference>
<name>A0A265N7B1_9BACI</name>
<feature type="domain" description="FAD/NAD(P)-binding" evidence="8">
    <location>
        <begin position="4"/>
        <end position="292"/>
    </location>
</feature>
<dbReference type="InterPro" id="IPR023753">
    <property type="entry name" value="FAD/NAD-binding_dom"/>
</dbReference>
<evidence type="ECO:0000256" key="6">
    <source>
        <dbReference type="ARBA" id="ARBA00023284"/>
    </source>
</evidence>
<dbReference type="InterPro" id="IPR016156">
    <property type="entry name" value="FAD/NAD-linked_Rdtase_dimer_sf"/>
</dbReference>